<evidence type="ECO:0000313" key="12">
    <source>
        <dbReference type="EMBL" id="CAK5274494.1"/>
    </source>
</evidence>
<dbReference type="GO" id="GO:0006515">
    <property type="term" value="P:protein quality control for misfolded or incompletely synthesized proteins"/>
    <property type="evidence" value="ECO:0007669"/>
    <property type="project" value="TreeGrafter"/>
</dbReference>
<feature type="domain" description="C2H2-type" evidence="10">
    <location>
        <begin position="63"/>
        <end position="93"/>
    </location>
</feature>
<dbReference type="GO" id="GO:0005743">
    <property type="term" value="C:mitochondrial inner membrane"/>
    <property type="evidence" value="ECO:0007669"/>
    <property type="project" value="TreeGrafter"/>
</dbReference>
<evidence type="ECO:0000313" key="13">
    <source>
        <dbReference type="Proteomes" id="UP001295794"/>
    </source>
</evidence>
<dbReference type="EMBL" id="CAVNYO010000403">
    <property type="protein sequence ID" value="CAK5274494.1"/>
    <property type="molecule type" value="Genomic_DNA"/>
</dbReference>
<organism evidence="11 13">
    <name type="scientific">Mycena citricolor</name>
    <dbReference type="NCBI Taxonomy" id="2018698"/>
    <lineage>
        <taxon>Eukaryota</taxon>
        <taxon>Fungi</taxon>
        <taxon>Dikarya</taxon>
        <taxon>Basidiomycota</taxon>
        <taxon>Agaricomycotina</taxon>
        <taxon>Agaricomycetes</taxon>
        <taxon>Agaricomycetidae</taxon>
        <taxon>Agaricales</taxon>
        <taxon>Marasmiineae</taxon>
        <taxon>Mycenaceae</taxon>
        <taxon>Mycena</taxon>
    </lineage>
</organism>
<comment type="similarity">
    <text evidence="7">Belongs to the peptidase M48 family.</text>
</comment>
<keyword evidence="1 7" id="KW-0645">Protease</keyword>
<dbReference type="InterPro" id="IPR001915">
    <property type="entry name" value="Peptidase_M48"/>
</dbReference>
<dbReference type="PROSITE" id="PS50157">
    <property type="entry name" value="ZINC_FINGER_C2H2_2"/>
    <property type="match status" value="1"/>
</dbReference>
<name>A0AAD2GR01_9AGAR</name>
<sequence>MTGIPHNSPPNFSQTAVERYPSLTVALGNHYPAMQSDSEQRPDGPPGSASPGPSRPEGTVQSFPCTHPGCSKSFNVRANMLRHKTNAHGAMRKSLNEASETYVVAFDSPVTAPPVRSDLTIPTEIIWDADGPFARRQTPEGEIELDKVNLEKAPITGRRRFMAASEAEEDFLRKVVMEETLEAYKDQILPYDHPLSQLVRRITRRIITASDLGHLKGESPTGANVSWAQDGTEIPQTETMHPEKEWTVLVVNDRTFVNAFAAPGLVCVSTGIMPVAKDEEGLAAIVGHEIGHVAMRHSAEHLSQMKLMLPVIGLMWIAGLGVISSSFLAEYLYSLPHSRALETEADIVGLQLMARACYNPGASPRVFEDLGKLEHGRPKFLSTHPPTPERIAKLKTLLSDAYSIYNSNPECARLEEMRSRGYIERKKLYLDA</sequence>
<keyword evidence="5 7" id="KW-0482">Metalloprotease</keyword>
<dbReference type="InterPro" id="IPR036236">
    <property type="entry name" value="Znf_C2H2_sf"/>
</dbReference>
<dbReference type="Gene3D" id="3.30.160.60">
    <property type="entry name" value="Classic Zinc Finger"/>
    <property type="match status" value="1"/>
</dbReference>
<dbReference type="InterPro" id="IPR013087">
    <property type="entry name" value="Znf_C2H2_type"/>
</dbReference>
<evidence type="ECO:0000313" key="11">
    <source>
        <dbReference type="EMBL" id="CAK5262288.1"/>
    </source>
</evidence>
<keyword evidence="9" id="KW-0812">Transmembrane</keyword>
<dbReference type="AlphaFoldDB" id="A0AAD2GR01"/>
<feature type="transmembrane region" description="Helical" evidence="9">
    <location>
        <begin position="307"/>
        <end position="329"/>
    </location>
</feature>
<evidence type="ECO:0000256" key="1">
    <source>
        <dbReference type="ARBA" id="ARBA00022670"/>
    </source>
</evidence>
<dbReference type="Proteomes" id="UP001295794">
    <property type="component" value="Unassembled WGS sequence"/>
</dbReference>
<evidence type="ECO:0000256" key="9">
    <source>
        <dbReference type="SAM" id="Phobius"/>
    </source>
</evidence>
<feature type="region of interest" description="Disordered" evidence="8">
    <location>
        <begin position="1"/>
        <end position="66"/>
    </location>
</feature>
<evidence type="ECO:0000259" key="10">
    <source>
        <dbReference type="PROSITE" id="PS50157"/>
    </source>
</evidence>
<dbReference type="PANTHER" id="PTHR22726:SF1">
    <property type="entry name" value="METALLOENDOPEPTIDASE OMA1, MITOCHONDRIAL"/>
    <property type="match status" value="1"/>
</dbReference>
<proteinExistence type="inferred from homology"/>
<keyword evidence="9" id="KW-1133">Transmembrane helix</keyword>
<dbReference type="GO" id="GO:0004222">
    <property type="term" value="F:metalloendopeptidase activity"/>
    <property type="evidence" value="ECO:0007669"/>
    <property type="project" value="InterPro"/>
</dbReference>
<comment type="cofactor">
    <cofactor evidence="7">
        <name>Zn(2+)</name>
        <dbReference type="ChEBI" id="CHEBI:29105"/>
    </cofactor>
    <text evidence="7">Binds 1 zinc ion per subunit.</text>
</comment>
<evidence type="ECO:0000256" key="3">
    <source>
        <dbReference type="ARBA" id="ARBA00022801"/>
    </source>
</evidence>
<keyword evidence="9" id="KW-0472">Membrane</keyword>
<evidence type="ECO:0000256" key="2">
    <source>
        <dbReference type="ARBA" id="ARBA00022723"/>
    </source>
</evidence>
<gene>
    <name evidence="12" type="ORF">MYCIT1_LOCUS21719</name>
    <name evidence="11" type="ORF">MYCIT1_LOCUS876</name>
</gene>
<dbReference type="Gene3D" id="3.30.2010.10">
    <property type="entry name" value="Metalloproteases ('zincins'), catalytic domain"/>
    <property type="match status" value="1"/>
</dbReference>
<keyword evidence="2" id="KW-0479">Metal-binding</keyword>
<dbReference type="PROSITE" id="PS00028">
    <property type="entry name" value="ZINC_FINGER_C2H2_1"/>
    <property type="match status" value="1"/>
</dbReference>
<feature type="compositionally biased region" description="Low complexity" evidence="8">
    <location>
        <begin position="46"/>
        <end position="56"/>
    </location>
</feature>
<dbReference type="CDD" id="cd07331">
    <property type="entry name" value="M48C_Oma1_like"/>
    <property type="match status" value="1"/>
</dbReference>
<dbReference type="GO" id="GO:0008270">
    <property type="term" value="F:zinc ion binding"/>
    <property type="evidence" value="ECO:0007669"/>
    <property type="project" value="UniProtKB-KW"/>
</dbReference>
<evidence type="ECO:0000256" key="5">
    <source>
        <dbReference type="ARBA" id="ARBA00023049"/>
    </source>
</evidence>
<dbReference type="Pfam" id="PF01435">
    <property type="entry name" value="Peptidase_M48"/>
    <property type="match status" value="1"/>
</dbReference>
<evidence type="ECO:0000256" key="6">
    <source>
        <dbReference type="PROSITE-ProRule" id="PRU00042"/>
    </source>
</evidence>
<accession>A0AAD2GR01</accession>
<evidence type="ECO:0000256" key="7">
    <source>
        <dbReference type="RuleBase" id="RU003983"/>
    </source>
</evidence>
<evidence type="ECO:0000256" key="4">
    <source>
        <dbReference type="ARBA" id="ARBA00022833"/>
    </source>
</evidence>
<keyword evidence="13" id="KW-1185">Reference proteome</keyword>
<keyword evidence="4 7" id="KW-0862">Zinc</keyword>
<comment type="caution">
    <text evidence="11">The sequence shown here is derived from an EMBL/GenBank/DDBJ whole genome shotgun (WGS) entry which is preliminary data.</text>
</comment>
<protein>
    <recommendedName>
        <fullName evidence="10">C2H2-type domain-containing protein</fullName>
    </recommendedName>
</protein>
<dbReference type="EMBL" id="CAVNYO010000013">
    <property type="protein sequence ID" value="CAK5262288.1"/>
    <property type="molecule type" value="Genomic_DNA"/>
</dbReference>
<dbReference type="PANTHER" id="PTHR22726">
    <property type="entry name" value="METALLOENDOPEPTIDASE OMA1"/>
    <property type="match status" value="1"/>
</dbReference>
<dbReference type="SUPFAM" id="SSF57667">
    <property type="entry name" value="beta-beta-alpha zinc fingers"/>
    <property type="match status" value="1"/>
</dbReference>
<evidence type="ECO:0000256" key="8">
    <source>
        <dbReference type="SAM" id="MobiDB-lite"/>
    </source>
</evidence>
<reference evidence="11" key="1">
    <citation type="submission" date="2023-11" db="EMBL/GenBank/DDBJ databases">
        <authorList>
            <person name="De Vega J J."/>
            <person name="De Vega J J."/>
        </authorList>
    </citation>
    <scope>NUCLEOTIDE SEQUENCE</scope>
</reference>
<dbReference type="GO" id="GO:0034982">
    <property type="term" value="P:mitochondrial protein processing"/>
    <property type="evidence" value="ECO:0007669"/>
    <property type="project" value="TreeGrafter"/>
</dbReference>
<keyword evidence="6" id="KW-0863">Zinc-finger</keyword>
<dbReference type="InterPro" id="IPR051156">
    <property type="entry name" value="Mito/Outer_Membr_Metalloprot"/>
</dbReference>
<keyword evidence="3 7" id="KW-0378">Hydrolase</keyword>